<reference evidence="2" key="1">
    <citation type="submission" date="2002-12" db="EMBL/GenBank/DDBJ databases">
        <title>Complete genome sequence of Vibrio vulnificus CMCP6.</title>
        <authorList>
            <person name="Rhee J.H."/>
            <person name="Kim S.Y."/>
            <person name="Chung S.S."/>
            <person name="Kim J.J."/>
            <person name="Moon Y.H."/>
            <person name="Jeong H."/>
            <person name="Choy H.E."/>
        </authorList>
    </citation>
    <scope>NUCLEOTIDE SEQUENCE [LARGE SCALE GENOMIC DNA]</scope>
    <source>
        <strain evidence="2">CMCP6</strain>
    </source>
</reference>
<proteinExistence type="predicted"/>
<gene>
    <name evidence="1" type="ordered locus">VV1_0795</name>
</gene>
<keyword evidence="1" id="KW-0449">Lipoprotein</keyword>
<dbReference type="Pfam" id="PF06082">
    <property type="entry name" value="YjbH"/>
    <property type="match status" value="1"/>
</dbReference>
<protein>
    <submittedName>
        <fullName evidence="1">YjbH outer membrane lipoprotein</fullName>
    </submittedName>
</protein>
<accession>A0A3Q0L2P5</accession>
<name>A0A3Q0L2P5_VIBVU</name>
<evidence type="ECO:0000313" key="2">
    <source>
        <dbReference type="Proteomes" id="UP000002275"/>
    </source>
</evidence>
<dbReference type="EMBL" id="AE016795">
    <property type="protein sequence ID" value="AAO09299.1"/>
    <property type="molecule type" value="Genomic_DNA"/>
</dbReference>
<organism evidence="1 2">
    <name type="scientific">Vibrio vulnificus (strain CMCP6)</name>
    <dbReference type="NCBI Taxonomy" id="216895"/>
    <lineage>
        <taxon>Bacteria</taxon>
        <taxon>Pseudomonadati</taxon>
        <taxon>Pseudomonadota</taxon>
        <taxon>Gammaproteobacteria</taxon>
        <taxon>Vibrionales</taxon>
        <taxon>Vibrionaceae</taxon>
        <taxon>Vibrio</taxon>
    </lineage>
</organism>
<reference evidence="1 2" key="2">
    <citation type="journal article" date="2003" name="Infect. Immun.">
        <title>Characterization and pathogenic significance of Vibrio vulnificus antigens preferentially expressed in septicemic patients.</title>
        <authorList>
            <person name="Kim Y.R."/>
            <person name="Lee S.E."/>
            <person name="Kim C.M."/>
            <person name="Kim S.Y."/>
            <person name="Shin E.K."/>
            <person name="Shin D.H."/>
            <person name="Chung S.S."/>
            <person name="Choy H.E."/>
            <person name="Progulske-Fox A."/>
            <person name="Hillman J.D."/>
            <person name="Handfield M."/>
            <person name="Rhee J.H."/>
        </authorList>
    </citation>
    <scope>NUCLEOTIDE SEQUENCE [LARGE SCALE GENOMIC DNA]</scope>
    <source>
        <strain evidence="1 2">CMCP6</strain>
    </source>
</reference>
<dbReference type="Proteomes" id="UP000002275">
    <property type="component" value="Chromosome I"/>
</dbReference>
<reference evidence="1 2" key="3">
    <citation type="journal article" date="2011" name="Mol. Syst. Biol.">
        <title>Integrative genome-scale metabolic analysis of Vibrio vulnificus for drug targeting and discovery.</title>
        <authorList>
            <person name="Kim H.U."/>
            <person name="Kim S.Y."/>
            <person name="Jeong H."/>
            <person name="Kim T.Y."/>
            <person name="Kim J.J."/>
            <person name="Choy H.E."/>
            <person name="Yi K.Y."/>
            <person name="Rhee J.H."/>
            <person name="Lee S.Y."/>
        </authorList>
    </citation>
    <scope>NUCLEOTIDE SEQUENCE [LARGE SCALE GENOMIC DNA]</scope>
    <source>
        <strain evidence="1 2">CMCP6</strain>
    </source>
</reference>
<sequence>MTYLNSSSEIPSVGFRSQISAVCLGVLSALAGVTSLHSQASELETVTLRPSQTDFGGVGLMQMPSGRMAKEGEFNFGVNLNDDYQHYYTSLQLFDWFETTIRYTRVPDMLFNPNPDYSGDNLYTDKGIDFKIRLWQESYWLPETSIGIRDFGGTGLFDGEFIAATKRFGPIDFTLGMGWGYIGQSGNFTNPFCKASDKFCERPSDYKGSGGSVDFERWFKGPAALYGGIEYQTPYQPLRLKVEYDANDYSQDFPYVQGGKPMPQHTPWNFGVLYQLGDWGDAKLSYQRGDTLTFGFNLYTNFDDLKAVWRDEPKQAVTGRPSEGNTDWQAVAQQLDSNAGYQQSTLYEQGDALVIAGEQVKYSDIKEAQDRAATILANNAPDYITTYKIVETRNGVDLTQTEFDAEAYKQAATYQYLGANSRELGSTSEPDYRENAKPLTTHRERWNAGISPVLAQSLGGPEAFYLFHLGFNTEANYWLTNNIEASGSIYVNLADNYDKFNYVEKDPHISNFAVPRVRTMFRSYVSDNPVRLNHMQLTWFAQPTQQVYTQMYGGYLETMFAGVGGEVLYRPLGKNWALGLDANLISQRDPDSWFATFDEPFVYYDGYDASNCKPNDVGCQAYVLDKGTTGQLSAYYMPQWSLLENTLFKVSAGKFLGGDNGVRVDFSKQFKSGMIVGAFATVTDLTTEEYGEGSYNKGFYISIPFDAMTIKPSTARGVFAWQPITRDGGQTLSRKYELFEVTNARSRWY</sequence>
<dbReference type="KEGG" id="vvu:VV1_0795"/>
<dbReference type="InterPro" id="IPR010344">
    <property type="entry name" value="YbjH"/>
</dbReference>
<dbReference type="RefSeq" id="WP_011078865.1">
    <property type="nucleotide sequence ID" value="NC_004459.3"/>
</dbReference>
<dbReference type="AlphaFoldDB" id="A0A3Q0L2P5"/>
<evidence type="ECO:0000313" key="1">
    <source>
        <dbReference type="EMBL" id="AAO09299.1"/>
    </source>
</evidence>